<dbReference type="Gene3D" id="3.30.1820.10">
    <property type="entry name" value="Lp2179-like"/>
    <property type="match status" value="1"/>
</dbReference>
<dbReference type="InterPro" id="IPR035942">
    <property type="entry name" value="Lp2179-like_sf"/>
</dbReference>
<dbReference type="InterPro" id="IPR014965">
    <property type="entry name" value="Amino_acid_metab_prot_put"/>
</dbReference>
<dbReference type="STRING" id="417373.GCA_001570685_01073"/>
<organism evidence="1 2">
    <name type="scientific">Limosilactobacillus equigenerosi DSM 18793 = JCM 14505</name>
    <dbReference type="NCBI Taxonomy" id="1423742"/>
    <lineage>
        <taxon>Bacteria</taxon>
        <taxon>Bacillati</taxon>
        <taxon>Bacillota</taxon>
        <taxon>Bacilli</taxon>
        <taxon>Lactobacillales</taxon>
        <taxon>Lactobacillaceae</taxon>
        <taxon>Limosilactobacillus</taxon>
    </lineage>
</organism>
<dbReference type="RefSeq" id="WP_056995363.1">
    <property type="nucleotide sequence ID" value="NZ_AZGC01000014.1"/>
</dbReference>
<protein>
    <recommendedName>
        <fullName evidence="3">Cysteine desulfurase</fullName>
    </recommendedName>
</protein>
<accession>A0A0R1US26</accession>
<gene>
    <name evidence="1" type="ORF">FC21_GL000690</name>
</gene>
<dbReference type="PATRIC" id="fig|1423742.4.peg.720"/>
<dbReference type="Pfam" id="PF08866">
    <property type="entry name" value="DUF1831"/>
    <property type="match status" value="1"/>
</dbReference>
<reference evidence="1 2" key="1">
    <citation type="journal article" date="2015" name="Genome Announc.">
        <title>Expanding the biotechnology potential of lactobacilli through comparative genomics of 213 strains and associated genera.</title>
        <authorList>
            <person name="Sun Z."/>
            <person name="Harris H.M."/>
            <person name="McCann A."/>
            <person name="Guo C."/>
            <person name="Argimon S."/>
            <person name="Zhang W."/>
            <person name="Yang X."/>
            <person name="Jeffery I.B."/>
            <person name="Cooney J.C."/>
            <person name="Kagawa T.F."/>
            <person name="Liu W."/>
            <person name="Song Y."/>
            <person name="Salvetti E."/>
            <person name="Wrobel A."/>
            <person name="Rasinkangas P."/>
            <person name="Parkhill J."/>
            <person name="Rea M.C."/>
            <person name="O'Sullivan O."/>
            <person name="Ritari J."/>
            <person name="Douillard F.P."/>
            <person name="Paul Ross R."/>
            <person name="Yang R."/>
            <person name="Briner A.E."/>
            <person name="Felis G.E."/>
            <person name="de Vos W.M."/>
            <person name="Barrangou R."/>
            <person name="Klaenhammer T.R."/>
            <person name="Caufield P.W."/>
            <person name="Cui Y."/>
            <person name="Zhang H."/>
            <person name="O'Toole P.W."/>
        </authorList>
    </citation>
    <scope>NUCLEOTIDE SEQUENCE [LARGE SCALE GENOMIC DNA]</scope>
    <source>
        <strain evidence="1 2">DSM 18793</strain>
    </source>
</reference>
<dbReference type="EMBL" id="AZGC01000014">
    <property type="protein sequence ID" value="KRL95993.1"/>
    <property type="molecule type" value="Genomic_DNA"/>
</dbReference>
<evidence type="ECO:0000313" key="2">
    <source>
        <dbReference type="Proteomes" id="UP000051084"/>
    </source>
</evidence>
<name>A0A0R1US26_9LACO</name>
<evidence type="ECO:0000313" key="1">
    <source>
        <dbReference type="EMBL" id="KRL95993.1"/>
    </source>
</evidence>
<dbReference type="Proteomes" id="UP000051084">
    <property type="component" value="Unassembled WGS sequence"/>
</dbReference>
<dbReference type="AlphaFoldDB" id="A0A0R1US26"/>
<proteinExistence type="predicted"/>
<sequence length="113" mass="12630">MEFAAKQTIPNSTITYAISPEIKQYTLLDLGFEKTKAGNFKYSGSLDRQNPFQPAAKLNLMVNADLTGFKLSLVNATGMKPVNIFKLTRADEFKTQLDFIMAEMVDRGIFVQA</sequence>
<keyword evidence="2" id="KW-1185">Reference proteome</keyword>
<evidence type="ECO:0008006" key="3">
    <source>
        <dbReference type="Google" id="ProtNLM"/>
    </source>
</evidence>
<comment type="caution">
    <text evidence="1">The sequence shown here is derived from an EMBL/GenBank/DDBJ whole genome shotgun (WGS) entry which is preliminary data.</text>
</comment>
<dbReference type="OrthoDB" id="2166222at2"/>
<dbReference type="SUPFAM" id="SSF160800">
    <property type="entry name" value="Lp2179-like"/>
    <property type="match status" value="1"/>
</dbReference>